<dbReference type="EMBL" id="JAGZMZ010000008">
    <property type="protein sequence ID" value="MBS4883972.1"/>
    <property type="molecule type" value="Genomic_DNA"/>
</dbReference>
<organism evidence="1 2">
    <name type="scientific">Amedibacillus dolichus</name>
    <dbReference type="NCBI Taxonomy" id="31971"/>
    <lineage>
        <taxon>Bacteria</taxon>
        <taxon>Bacillati</taxon>
        <taxon>Bacillota</taxon>
        <taxon>Erysipelotrichia</taxon>
        <taxon>Erysipelotrichales</taxon>
        <taxon>Erysipelotrichaceae</taxon>
        <taxon>Amedibacillus</taxon>
    </lineage>
</organism>
<comment type="caution">
    <text evidence="1">The sequence shown here is derived from an EMBL/GenBank/DDBJ whole genome shotgun (WGS) entry which is preliminary data.</text>
</comment>
<gene>
    <name evidence="1" type="ORF">KHZ85_04325</name>
</gene>
<dbReference type="RefSeq" id="WP_278639954.1">
    <property type="nucleotide sequence ID" value="NZ_JAGZMZ010000008.1"/>
</dbReference>
<proteinExistence type="predicted"/>
<evidence type="ECO:0008006" key="3">
    <source>
        <dbReference type="Google" id="ProtNLM"/>
    </source>
</evidence>
<evidence type="ECO:0000313" key="2">
    <source>
        <dbReference type="Proteomes" id="UP000753219"/>
    </source>
</evidence>
<accession>A0A942WGW8</accession>
<dbReference type="SUPFAM" id="SSF82171">
    <property type="entry name" value="DPP6 N-terminal domain-like"/>
    <property type="match status" value="1"/>
</dbReference>
<protein>
    <recommendedName>
        <fullName evidence="3">Lipoprotein</fullName>
    </recommendedName>
</protein>
<sequence>MKDMKKVFLIVCCILLCGLTGCKDKQENNNGNLAENYEWLPSAKKDNEILLYDKYDQRIVSYDKSKHLVKEKNTTQNYMQFEFNDLETNIYTTGHSIENNYKIIEKENKTIKTLYEMKENEAIFPLAYQNEDNMYFLKTTYNSDGNEIYKERVICQFELKSKQLKELKYTQGLLVSNGVIVDDILYFTVYNEVNDNYDLYSLNINNIDKVDLISKGLVTGEVYNNNGKLWVSNKSKIYDYEDNSIQFPKEILNYFYFDKLLQININNEGDLELTITNTTTKNTKSTFDKMVDVRAENHNIYIYTLDEITELN</sequence>
<name>A0A942WGW8_9FIRM</name>
<reference evidence="1" key="1">
    <citation type="submission" date="2021-02" db="EMBL/GenBank/DDBJ databases">
        <title>Infant gut strain persistence is associated with maternal origin, phylogeny, and functional potential including surface adhesion and iron acquisition.</title>
        <authorList>
            <person name="Lou Y.C."/>
        </authorList>
    </citation>
    <scope>NUCLEOTIDE SEQUENCE</scope>
    <source>
        <strain evidence="1">L3_108_103G1_dasL3_108_103G1_concoct_2</strain>
    </source>
</reference>
<evidence type="ECO:0000313" key="1">
    <source>
        <dbReference type="EMBL" id="MBS4883972.1"/>
    </source>
</evidence>
<dbReference type="PROSITE" id="PS51257">
    <property type="entry name" value="PROKAR_LIPOPROTEIN"/>
    <property type="match status" value="1"/>
</dbReference>
<dbReference type="AlphaFoldDB" id="A0A942WGW8"/>
<dbReference type="Proteomes" id="UP000753219">
    <property type="component" value="Unassembled WGS sequence"/>
</dbReference>